<sequence>MAWFVYSYGLALVDYERTTASREQVGSARLIPTSFSAPFFLDLRPPPNKWHSLTRHHGILKFAHSLNTGVLRWVTFYCHHPLLAMVVLSFHGPLSVTNQVEDSKTKVLEQMKLSTGAANRASPALHMRITRRPTPCTANLRSFLRWVRLRK</sequence>
<name>A0A6A5U4P2_9PLEO</name>
<dbReference type="AlphaFoldDB" id="A0A6A5U4P2"/>
<protein>
    <submittedName>
        <fullName evidence="1">Uncharacterized protein</fullName>
    </submittedName>
</protein>
<evidence type="ECO:0000313" key="1">
    <source>
        <dbReference type="EMBL" id="KAF1958822.1"/>
    </source>
</evidence>
<evidence type="ECO:0000313" key="2">
    <source>
        <dbReference type="Proteomes" id="UP000800035"/>
    </source>
</evidence>
<dbReference type="EMBL" id="ML976986">
    <property type="protein sequence ID" value="KAF1958822.1"/>
    <property type="molecule type" value="Genomic_DNA"/>
</dbReference>
<dbReference type="Proteomes" id="UP000800035">
    <property type="component" value="Unassembled WGS sequence"/>
</dbReference>
<proteinExistence type="predicted"/>
<reference evidence="1" key="1">
    <citation type="journal article" date="2020" name="Stud. Mycol.">
        <title>101 Dothideomycetes genomes: a test case for predicting lifestyles and emergence of pathogens.</title>
        <authorList>
            <person name="Haridas S."/>
            <person name="Albert R."/>
            <person name="Binder M."/>
            <person name="Bloem J."/>
            <person name="Labutti K."/>
            <person name="Salamov A."/>
            <person name="Andreopoulos B."/>
            <person name="Baker S."/>
            <person name="Barry K."/>
            <person name="Bills G."/>
            <person name="Bluhm B."/>
            <person name="Cannon C."/>
            <person name="Castanera R."/>
            <person name="Culley D."/>
            <person name="Daum C."/>
            <person name="Ezra D."/>
            <person name="Gonzalez J."/>
            <person name="Henrissat B."/>
            <person name="Kuo A."/>
            <person name="Liang C."/>
            <person name="Lipzen A."/>
            <person name="Lutzoni F."/>
            <person name="Magnuson J."/>
            <person name="Mondo S."/>
            <person name="Nolan M."/>
            <person name="Ohm R."/>
            <person name="Pangilinan J."/>
            <person name="Park H.-J."/>
            <person name="Ramirez L."/>
            <person name="Alfaro M."/>
            <person name="Sun H."/>
            <person name="Tritt A."/>
            <person name="Yoshinaga Y."/>
            <person name="Zwiers L.-H."/>
            <person name="Turgeon B."/>
            <person name="Goodwin S."/>
            <person name="Spatafora J."/>
            <person name="Crous P."/>
            <person name="Grigoriev I."/>
        </authorList>
    </citation>
    <scope>NUCLEOTIDE SEQUENCE</scope>
    <source>
        <strain evidence="1">CBS 675.92</strain>
    </source>
</reference>
<accession>A0A6A5U4P2</accession>
<keyword evidence="2" id="KW-1185">Reference proteome</keyword>
<organism evidence="1 2">
    <name type="scientific">Byssothecium circinans</name>
    <dbReference type="NCBI Taxonomy" id="147558"/>
    <lineage>
        <taxon>Eukaryota</taxon>
        <taxon>Fungi</taxon>
        <taxon>Dikarya</taxon>
        <taxon>Ascomycota</taxon>
        <taxon>Pezizomycotina</taxon>
        <taxon>Dothideomycetes</taxon>
        <taxon>Pleosporomycetidae</taxon>
        <taxon>Pleosporales</taxon>
        <taxon>Massarineae</taxon>
        <taxon>Massarinaceae</taxon>
        <taxon>Byssothecium</taxon>
    </lineage>
</organism>
<gene>
    <name evidence="1" type="ORF">CC80DRAFT_20604</name>
</gene>